<feature type="transmembrane region" description="Helical" evidence="1">
    <location>
        <begin position="111"/>
        <end position="130"/>
    </location>
</feature>
<proteinExistence type="predicted"/>
<sequence length="172" mass="17693">MKKILPALTLLPTLAMAHTGVETHSSFITGLLHPLTGWDHLVALVLFGIFLATGSGKAAVAKLCVVCLALLLGFVGGVFWVHAAIENVVLASLIALPLCSVMYRKAGAVKALAVIAAAVFSACHGVVQGAEAFGALVPYAVGTLISSLLTMLVVALVVKASGSLIQQGYKFQ</sequence>
<accession>A0A4R3HZ27</accession>
<feature type="transmembrane region" description="Helical" evidence="1">
    <location>
        <begin position="59"/>
        <end position="81"/>
    </location>
</feature>
<keyword evidence="4" id="KW-1185">Reference proteome</keyword>
<feature type="transmembrane region" description="Helical" evidence="1">
    <location>
        <begin position="27"/>
        <end position="52"/>
    </location>
</feature>
<evidence type="ECO:0000256" key="1">
    <source>
        <dbReference type="SAM" id="Phobius"/>
    </source>
</evidence>
<feature type="chain" id="PRO_5020378916" evidence="2">
    <location>
        <begin position="18"/>
        <end position="172"/>
    </location>
</feature>
<dbReference type="EMBL" id="SLZR01000022">
    <property type="protein sequence ID" value="TCS36759.1"/>
    <property type="molecule type" value="Genomic_DNA"/>
</dbReference>
<feature type="signal peptide" evidence="2">
    <location>
        <begin position="1"/>
        <end position="17"/>
    </location>
</feature>
<protein>
    <submittedName>
        <fullName evidence="3">Urease accessory protein</fullName>
    </submittedName>
</protein>
<evidence type="ECO:0000313" key="4">
    <source>
        <dbReference type="Proteomes" id="UP000295793"/>
    </source>
</evidence>
<feature type="transmembrane region" description="Helical" evidence="1">
    <location>
        <begin position="87"/>
        <end position="104"/>
    </location>
</feature>
<evidence type="ECO:0000256" key="2">
    <source>
        <dbReference type="SAM" id="SignalP"/>
    </source>
</evidence>
<dbReference type="InterPro" id="IPR007038">
    <property type="entry name" value="HupE_UreJ"/>
</dbReference>
<gene>
    <name evidence="3" type="ORF">BCF53_12233</name>
</gene>
<dbReference type="Pfam" id="PF04955">
    <property type="entry name" value="HupE_UreJ"/>
    <property type="match status" value="1"/>
</dbReference>
<keyword evidence="2" id="KW-0732">Signal</keyword>
<dbReference type="RefSeq" id="WP_132703665.1">
    <property type="nucleotide sequence ID" value="NZ_SLZR01000022.1"/>
</dbReference>
<dbReference type="Proteomes" id="UP000295793">
    <property type="component" value="Unassembled WGS sequence"/>
</dbReference>
<dbReference type="OrthoDB" id="9808192at2"/>
<keyword evidence="1" id="KW-0812">Transmembrane</keyword>
<comment type="caution">
    <text evidence="3">The sequence shown here is derived from an EMBL/GenBank/DDBJ whole genome shotgun (WGS) entry which is preliminary data.</text>
</comment>
<reference evidence="3 4" key="1">
    <citation type="submission" date="2019-03" db="EMBL/GenBank/DDBJ databases">
        <title>Genomic Encyclopedia of Archaeal and Bacterial Type Strains, Phase II (KMG-II): from individual species to whole genera.</title>
        <authorList>
            <person name="Goeker M."/>
        </authorList>
    </citation>
    <scope>NUCLEOTIDE SEQUENCE [LARGE SCALE GENOMIC DNA]</scope>
    <source>
        <strain evidence="3 4">DSM 15388</strain>
    </source>
</reference>
<evidence type="ECO:0000313" key="3">
    <source>
        <dbReference type="EMBL" id="TCS36759.1"/>
    </source>
</evidence>
<feature type="transmembrane region" description="Helical" evidence="1">
    <location>
        <begin position="136"/>
        <end position="158"/>
    </location>
</feature>
<keyword evidence="1" id="KW-0472">Membrane</keyword>
<organism evidence="3 4">
    <name type="scientific">Reinekea marinisedimentorum</name>
    <dbReference type="NCBI Taxonomy" id="230495"/>
    <lineage>
        <taxon>Bacteria</taxon>
        <taxon>Pseudomonadati</taxon>
        <taxon>Pseudomonadota</taxon>
        <taxon>Gammaproteobacteria</taxon>
        <taxon>Oceanospirillales</taxon>
        <taxon>Saccharospirillaceae</taxon>
        <taxon>Reinekea</taxon>
    </lineage>
</organism>
<name>A0A4R3HZ27_9GAMM</name>
<dbReference type="AlphaFoldDB" id="A0A4R3HZ27"/>
<keyword evidence="1" id="KW-1133">Transmembrane helix</keyword>